<evidence type="ECO:0000313" key="1">
    <source>
        <dbReference type="EMBL" id="MDO7876023.1"/>
    </source>
</evidence>
<gene>
    <name evidence="1" type="ORF">Q5H93_14865</name>
</gene>
<evidence type="ECO:0000313" key="2">
    <source>
        <dbReference type="Proteomes" id="UP001176429"/>
    </source>
</evidence>
<proteinExistence type="predicted"/>
<dbReference type="Proteomes" id="UP001176429">
    <property type="component" value="Unassembled WGS sequence"/>
</dbReference>
<organism evidence="1 2">
    <name type="scientific">Hymenobacter aranciens</name>
    <dbReference type="NCBI Taxonomy" id="3063996"/>
    <lineage>
        <taxon>Bacteria</taxon>
        <taxon>Pseudomonadati</taxon>
        <taxon>Bacteroidota</taxon>
        <taxon>Cytophagia</taxon>
        <taxon>Cytophagales</taxon>
        <taxon>Hymenobacteraceae</taxon>
        <taxon>Hymenobacter</taxon>
    </lineage>
</organism>
<accession>A0ABT9BEE1</accession>
<name>A0ABT9BEE1_9BACT</name>
<evidence type="ECO:0008006" key="3">
    <source>
        <dbReference type="Google" id="ProtNLM"/>
    </source>
</evidence>
<sequence>MHRTVLLAAPVLAALLAQLAPYYPQLVGMRRRTVPGWTRLGSAEQLTSRALLAVPAWVLQQLPAPLWEQYERLRLPAAPGSSWEQRLARLQEAEQLLGQLAELPVAE</sequence>
<dbReference type="EMBL" id="JAUQSY010000009">
    <property type="protein sequence ID" value="MDO7876023.1"/>
    <property type="molecule type" value="Genomic_DNA"/>
</dbReference>
<reference evidence="1" key="1">
    <citation type="submission" date="2023-07" db="EMBL/GenBank/DDBJ databases">
        <authorList>
            <person name="Kim M.K."/>
        </authorList>
    </citation>
    <scope>NUCLEOTIDE SEQUENCE</scope>
    <source>
        <strain evidence="1">ASUV-10-1</strain>
    </source>
</reference>
<comment type="caution">
    <text evidence="1">The sequence shown here is derived from an EMBL/GenBank/DDBJ whole genome shotgun (WGS) entry which is preliminary data.</text>
</comment>
<dbReference type="RefSeq" id="WP_305007355.1">
    <property type="nucleotide sequence ID" value="NZ_JAUQSY010000009.1"/>
</dbReference>
<keyword evidence="2" id="KW-1185">Reference proteome</keyword>
<protein>
    <recommendedName>
        <fullName evidence="3">DUF4129 domain-containing protein</fullName>
    </recommendedName>
</protein>